<evidence type="ECO:0000313" key="2">
    <source>
        <dbReference type="EMBL" id="QOR59872.1"/>
    </source>
</evidence>
<dbReference type="KEGG" id="vg:65130488"/>
<proteinExistence type="predicted"/>
<evidence type="ECO:0000256" key="1">
    <source>
        <dbReference type="SAM" id="MobiDB-lite"/>
    </source>
</evidence>
<dbReference type="InterPro" id="IPR054052">
    <property type="entry name" value="Y16Q-like"/>
</dbReference>
<organism evidence="2 3">
    <name type="scientific">uncultured phage cr271_1</name>
    <dbReference type="NCBI Taxonomy" id="2772078"/>
    <lineage>
        <taxon>Viruses</taxon>
        <taxon>Duplodnaviria</taxon>
        <taxon>Heunggongvirae</taxon>
        <taxon>Uroviricota</taxon>
        <taxon>Caudoviricetes</taxon>
        <taxon>Crassvirales</taxon>
        <taxon>Intestiviridae</taxon>
        <taxon>Obtuvirinae</taxon>
        <taxon>Hacihdavirus</taxon>
        <taxon>Hacihdavirus animalis</taxon>
    </lineage>
</organism>
<protein>
    <submittedName>
        <fullName evidence="2">Uncharacterized protein</fullName>
    </submittedName>
</protein>
<dbReference type="GeneID" id="65130488"/>
<keyword evidence="3" id="KW-1185">Reference proteome</keyword>
<reference evidence="2 3" key="1">
    <citation type="submission" date="2020-07" db="EMBL/GenBank/DDBJ databases">
        <title>Taxonomic proposal: Crassvirales, a new order of highly abundant and diverse bacterial viruses.</title>
        <authorList>
            <person name="Shkoporov A.N."/>
            <person name="Stockdale S.R."/>
            <person name="Guerin E."/>
            <person name="Ross R.P."/>
            <person name="Hill C."/>
        </authorList>
    </citation>
    <scope>NUCLEOTIDE SEQUENCE [LARGE SCALE GENOMIC DNA]</scope>
</reference>
<evidence type="ECO:0000313" key="3">
    <source>
        <dbReference type="Proteomes" id="UP000593898"/>
    </source>
</evidence>
<name>A0A7M1S0Z6_9CAUD</name>
<feature type="region of interest" description="Disordered" evidence="1">
    <location>
        <begin position="78"/>
        <end position="97"/>
    </location>
</feature>
<dbReference type="RefSeq" id="YP_010112030.1">
    <property type="nucleotide sequence ID" value="NC_055887.1"/>
</dbReference>
<dbReference type="Proteomes" id="UP000593898">
    <property type="component" value="Segment"/>
</dbReference>
<dbReference type="EMBL" id="MT774394">
    <property type="protein sequence ID" value="QOR59872.1"/>
    <property type="molecule type" value="Genomic_DNA"/>
</dbReference>
<dbReference type="Pfam" id="PF21825">
    <property type="entry name" value="crAss001_48"/>
    <property type="match status" value="1"/>
</dbReference>
<feature type="compositionally biased region" description="Basic and acidic residues" evidence="1">
    <location>
        <begin position="88"/>
        <end position="97"/>
    </location>
</feature>
<sequence>MLDFVQRMVEEHSQLVVRTQALHEYIYSDKSDNDNKVEFANKCIQLSAMKKYEEALRARLENQSVFFENGQYFERVAEIKPSSTTTNQEERQNNGDK</sequence>
<accession>A0A7M1S0Z6</accession>